<accession>A0AAN4MXM4</accession>
<reference evidence="1 2" key="1">
    <citation type="submission" date="2014-02" db="EMBL/GenBank/DDBJ databases">
        <authorList>
            <person name="Sears C."/>
            <person name="Carroll K."/>
            <person name="Sack B.R."/>
            <person name="Qadri F."/>
            <person name="Myers L.L."/>
            <person name="Chung G.-T."/>
            <person name="Escheverria P."/>
            <person name="Fraser C.M."/>
            <person name="Sadzewicz L."/>
            <person name="Shefchek K.A."/>
            <person name="Tallon L."/>
            <person name="Das S.P."/>
            <person name="Daugherty S."/>
            <person name="Mongodin E.F."/>
        </authorList>
    </citation>
    <scope>NUCLEOTIDE SEQUENCE [LARGE SCALE GENOMIC DNA]</scope>
    <source>
        <strain evidence="1 2">1007-1-F #10</strain>
    </source>
</reference>
<evidence type="ECO:0000313" key="2">
    <source>
        <dbReference type="Proteomes" id="UP000022433"/>
    </source>
</evidence>
<dbReference type="Proteomes" id="UP000022433">
    <property type="component" value="Unassembled WGS sequence"/>
</dbReference>
<sequence length="41" mass="4668">MLEICFQGCFPVFARSIAGYVTGKNGEIDREKTQNRSIKFL</sequence>
<organism evidence="1 2">
    <name type="scientific">Bacteroides fragilis str. 1007-1-F #10</name>
    <dbReference type="NCBI Taxonomy" id="1339295"/>
    <lineage>
        <taxon>Bacteria</taxon>
        <taxon>Pseudomonadati</taxon>
        <taxon>Bacteroidota</taxon>
        <taxon>Bacteroidia</taxon>
        <taxon>Bacteroidales</taxon>
        <taxon>Bacteroidaceae</taxon>
        <taxon>Bacteroides</taxon>
    </lineage>
</organism>
<name>A0AAN4MXM4_BACFG</name>
<dbReference type="AlphaFoldDB" id="A0AAN4MXM4"/>
<protein>
    <submittedName>
        <fullName evidence="1">Uncharacterized protein</fullName>
    </submittedName>
</protein>
<proteinExistence type="predicted"/>
<gene>
    <name evidence="1" type="ORF">M104_4117</name>
</gene>
<dbReference type="EMBL" id="JGEA01000032">
    <property type="protein sequence ID" value="EYA13455.1"/>
    <property type="molecule type" value="Genomic_DNA"/>
</dbReference>
<comment type="caution">
    <text evidence="1">The sequence shown here is derived from an EMBL/GenBank/DDBJ whole genome shotgun (WGS) entry which is preliminary data.</text>
</comment>
<evidence type="ECO:0000313" key="1">
    <source>
        <dbReference type="EMBL" id="EYA13455.1"/>
    </source>
</evidence>